<name>A0ACC2EQT8_DIPCM</name>
<accession>A0ACC2EQT8</accession>
<protein>
    <submittedName>
        <fullName evidence="1">Uncharacterized protein</fullName>
    </submittedName>
</protein>
<evidence type="ECO:0000313" key="1">
    <source>
        <dbReference type="EMBL" id="KAJ7568750.1"/>
    </source>
</evidence>
<dbReference type="Proteomes" id="UP001162992">
    <property type="component" value="Chromosome 1"/>
</dbReference>
<sequence>MDFVVGLSKTQWQNDSIWFVVHGEFITHMQQMLELAKENVRAAMDRAKTYVDLDRTQREFEERDMVFLKISKDSKIFNTRKCYKLSPRYYGPWKIVRKTNSIAYELDMSINCKVHPVFHVSCLKVLHDGDNLLTNGVVLFQEHGEVMHGPSKVLDWR</sequence>
<proteinExistence type="predicted"/>
<reference evidence="2" key="1">
    <citation type="journal article" date="2024" name="Proc. Natl. Acad. Sci. U.S.A.">
        <title>Extraordinary preservation of gene collinearity over three hundred million years revealed in homosporous lycophytes.</title>
        <authorList>
            <person name="Li C."/>
            <person name="Wickell D."/>
            <person name="Kuo L.Y."/>
            <person name="Chen X."/>
            <person name="Nie B."/>
            <person name="Liao X."/>
            <person name="Peng D."/>
            <person name="Ji J."/>
            <person name="Jenkins J."/>
            <person name="Williams M."/>
            <person name="Shu S."/>
            <person name="Plott C."/>
            <person name="Barry K."/>
            <person name="Rajasekar S."/>
            <person name="Grimwood J."/>
            <person name="Han X."/>
            <person name="Sun S."/>
            <person name="Hou Z."/>
            <person name="He W."/>
            <person name="Dai G."/>
            <person name="Sun C."/>
            <person name="Schmutz J."/>
            <person name="Leebens-Mack J.H."/>
            <person name="Li F.W."/>
            <person name="Wang L."/>
        </authorList>
    </citation>
    <scope>NUCLEOTIDE SEQUENCE [LARGE SCALE GENOMIC DNA]</scope>
    <source>
        <strain evidence="2">cv. PW_Plant_1</strain>
    </source>
</reference>
<keyword evidence="2" id="KW-1185">Reference proteome</keyword>
<dbReference type="EMBL" id="CM055092">
    <property type="protein sequence ID" value="KAJ7568750.1"/>
    <property type="molecule type" value="Genomic_DNA"/>
</dbReference>
<evidence type="ECO:0000313" key="2">
    <source>
        <dbReference type="Proteomes" id="UP001162992"/>
    </source>
</evidence>
<comment type="caution">
    <text evidence="1">The sequence shown here is derived from an EMBL/GenBank/DDBJ whole genome shotgun (WGS) entry which is preliminary data.</text>
</comment>
<gene>
    <name evidence="1" type="ORF">O6H91_01G046700</name>
</gene>
<organism evidence="1 2">
    <name type="scientific">Diphasiastrum complanatum</name>
    <name type="common">Issler's clubmoss</name>
    <name type="synonym">Lycopodium complanatum</name>
    <dbReference type="NCBI Taxonomy" id="34168"/>
    <lineage>
        <taxon>Eukaryota</taxon>
        <taxon>Viridiplantae</taxon>
        <taxon>Streptophyta</taxon>
        <taxon>Embryophyta</taxon>
        <taxon>Tracheophyta</taxon>
        <taxon>Lycopodiopsida</taxon>
        <taxon>Lycopodiales</taxon>
        <taxon>Lycopodiaceae</taxon>
        <taxon>Lycopodioideae</taxon>
        <taxon>Diphasiastrum</taxon>
    </lineage>
</organism>